<dbReference type="Pfam" id="PF06892">
    <property type="entry name" value="Phage_CP76"/>
    <property type="match status" value="1"/>
</dbReference>
<gene>
    <name evidence="1" type="ORF">DFR41_104247</name>
</gene>
<accession>A0A370FG51</accession>
<name>A0A370FG51_9BURK</name>
<dbReference type="EMBL" id="QQAV01000004">
    <property type="protein sequence ID" value="RDI25190.1"/>
    <property type="molecule type" value="Genomic_DNA"/>
</dbReference>
<dbReference type="OrthoDB" id="6688863at2"/>
<protein>
    <submittedName>
        <fullName evidence="1">Phage regulatory protein CII</fullName>
    </submittedName>
</protein>
<evidence type="ECO:0000313" key="2">
    <source>
        <dbReference type="Proteomes" id="UP000255265"/>
    </source>
</evidence>
<proteinExistence type="predicted"/>
<dbReference type="GO" id="GO:0003677">
    <property type="term" value="F:DNA binding"/>
    <property type="evidence" value="ECO:0007669"/>
    <property type="project" value="InterPro"/>
</dbReference>
<keyword evidence="2" id="KW-1185">Reference proteome</keyword>
<dbReference type="RefSeq" id="WP_114803023.1">
    <property type="nucleotide sequence ID" value="NZ_QQAV01000004.1"/>
</dbReference>
<sequence length="159" mass="17850">MRSHRTDIDAVPDSPHEAFRVVVHSYGVKDMAAQMLCKPGTLYNKCDSDEDGRHQPTLRDLVQVTRISGDMRILESLNRLFDRACFDASTEGVSYSDAAILELLCEVSSEKGHLFQALRDGLSDGKWSADDMRAVRKEAFDLFRAVQVLMLRLQGMVDA</sequence>
<comment type="caution">
    <text evidence="1">The sequence shown here is derived from an EMBL/GenBank/DDBJ whole genome shotgun (WGS) entry which is preliminary data.</text>
</comment>
<organism evidence="1 2">
    <name type="scientific">Pseudacidovorax intermedius</name>
    <dbReference type="NCBI Taxonomy" id="433924"/>
    <lineage>
        <taxon>Bacteria</taxon>
        <taxon>Pseudomonadati</taxon>
        <taxon>Pseudomonadota</taxon>
        <taxon>Betaproteobacteria</taxon>
        <taxon>Burkholderiales</taxon>
        <taxon>Comamonadaceae</taxon>
        <taxon>Pseudacidovorax</taxon>
    </lineage>
</organism>
<dbReference type="InterPro" id="IPR009679">
    <property type="entry name" value="Phage_186_CII-like"/>
</dbReference>
<reference evidence="1 2" key="1">
    <citation type="submission" date="2018-07" db="EMBL/GenBank/DDBJ databases">
        <title>Genomic Encyclopedia of Type Strains, Phase IV (KMG-IV): sequencing the most valuable type-strain genomes for metagenomic binning, comparative biology and taxonomic classification.</title>
        <authorList>
            <person name="Goeker M."/>
        </authorList>
    </citation>
    <scope>NUCLEOTIDE SEQUENCE [LARGE SCALE GENOMIC DNA]</scope>
    <source>
        <strain evidence="1 2">DSM 21352</strain>
    </source>
</reference>
<dbReference type="Proteomes" id="UP000255265">
    <property type="component" value="Unassembled WGS sequence"/>
</dbReference>
<evidence type="ECO:0000313" key="1">
    <source>
        <dbReference type="EMBL" id="RDI25190.1"/>
    </source>
</evidence>
<dbReference type="AlphaFoldDB" id="A0A370FG51"/>